<dbReference type="AlphaFoldDB" id="A0A561WMH7"/>
<reference evidence="1 2" key="1">
    <citation type="submission" date="2019-06" db="EMBL/GenBank/DDBJ databases">
        <title>Sequencing the genomes of 1000 actinobacteria strains.</title>
        <authorList>
            <person name="Klenk H.-P."/>
        </authorList>
    </citation>
    <scope>NUCLEOTIDE SEQUENCE [LARGE SCALE GENOMIC DNA]</scope>
    <source>
        <strain evidence="1 2">DSM 43866</strain>
    </source>
</reference>
<evidence type="ECO:0000313" key="1">
    <source>
        <dbReference type="EMBL" id="TWG25059.1"/>
    </source>
</evidence>
<dbReference type="EMBL" id="VIWY01000001">
    <property type="protein sequence ID" value="TWG25059.1"/>
    <property type="molecule type" value="Genomic_DNA"/>
</dbReference>
<comment type="caution">
    <text evidence="1">The sequence shown here is derived from an EMBL/GenBank/DDBJ whole genome shotgun (WGS) entry which is preliminary data.</text>
</comment>
<name>A0A561WMH7_ACTTI</name>
<sequence>MYQKHDRAEETVGDVEACKTTVASITERREQAA</sequence>
<accession>A0A561WMH7</accession>
<protein>
    <submittedName>
        <fullName evidence="1">Uncharacterized protein</fullName>
    </submittedName>
</protein>
<gene>
    <name evidence="1" type="ORF">FHX34_10118</name>
</gene>
<dbReference type="Proteomes" id="UP000320239">
    <property type="component" value="Unassembled WGS sequence"/>
</dbReference>
<keyword evidence="2" id="KW-1185">Reference proteome</keyword>
<proteinExistence type="predicted"/>
<evidence type="ECO:0000313" key="2">
    <source>
        <dbReference type="Proteomes" id="UP000320239"/>
    </source>
</evidence>
<organism evidence="1 2">
    <name type="scientific">Actinoplanes teichomyceticus</name>
    <dbReference type="NCBI Taxonomy" id="1867"/>
    <lineage>
        <taxon>Bacteria</taxon>
        <taxon>Bacillati</taxon>
        <taxon>Actinomycetota</taxon>
        <taxon>Actinomycetes</taxon>
        <taxon>Micromonosporales</taxon>
        <taxon>Micromonosporaceae</taxon>
        <taxon>Actinoplanes</taxon>
    </lineage>
</organism>